<evidence type="ECO:0000313" key="2">
    <source>
        <dbReference type="EMBL" id="RZQ62182.1"/>
    </source>
</evidence>
<protein>
    <submittedName>
        <fullName evidence="2">ATP-dependent DNA ligase</fullName>
    </submittedName>
</protein>
<dbReference type="PANTHER" id="PTHR42705">
    <property type="entry name" value="BIFUNCTIONAL NON-HOMOLOGOUS END JOINING PROTEIN LIGD"/>
    <property type="match status" value="1"/>
</dbReference>
<evidence type="ECO:0000259" key="1">
    <source>
        <dbReference type="Pfam" id="PF21686"/>
    </source>
</evidence>
<dbReference type="InterPro" id="IPR052171">
    <property type="entry name" value="NHEJ_LigD"/>
</dbReference>
<keyword evidence="2" id="KW-0436">Ligase</keyword>
<proteinExistence type="predicted"/>
<dbReference type="Pfam" id="PF21686">
    <property type="entry name" value="LigD_Prim-Pol"/>
    <property type="match status" value="1"/>
</dbReference>
<dbReference type="GO" id="GO:0016874">
    <property type="term" value="F:ligase activity"/>
    <property type="evidence" value="ECO:0007669"/>
    <property type="project" value="UniProtKB-KW"/>
</dbReference>
<dbReference type="EMBL" id="SFCC01000010">
    <property type="protein sequence ID" value="RZQ62182.1"/>
    <property type="molecule type" value="Genomic_DNA"/>
</dbReference>
<comment type="caution">
    <text evidence="2">The sequence shown here is derived from an EMBL/GenBank/DDBJ whole genome shotgun (WGS) entry which is preliminary data.</text>
</comment>
<reference evidence="2 3" key="1">
    <citation type="submission" date="2019-02" db="EMBL/GenBank/DDBJ databases">
        <title>Draft genome sequence of Amycolatopsis sp. 8-3EHSu isolated from roots of Suaeda maritima.</title>
        <authorList>
            <person name="Duangmal K."/>
            <person name="Chantavorakit T."/>
        </authorList>
    </citation>
    <scope>NUCLEOTIDE SEQUENCE [LARGE SCALE GENOMIC DNA]</scope>
    <source>
        <strain evidence="2 3">8-3EHSu</strain>
    </source>
</reference>
<gene>
    <name evidence="2" type="ORF">EWH70_20600</name>
</gene>
<evidence type="ECO:0000313" key="3">
    <source>
        <dbReference type="Proteomes" id="UP000292003"/>
    </source>
</evidence>
<dbReference type="InterPro" id="IPR014145">
    <property type="entry name" value="LigD_pol_dom"/>
</dbReference>
<name>A0A4Q7J615_9PSEU</name>
<dbReference type="Proteomes" id="UP000292003">
    <property type="component" value="Unassembled WGS sequence"/>
</dbReference>
<dbReference type="PANTHER" id="PTHR42705:SF2">
    <property type="entry name" value="BIFUNCTIONAL NON-HOMOLOGOUS END JOINING PROTEIN LIGD"/>
    <property type="match status" value="1"/>
</dbReference>
<dbReference type="OrthoDB" id="4296267at2"/>
<sequence>MRVSKPDKVLFPGDGVTKGDLAGQYRGVAEVMLPHLAGRPLTLRRFPDGIGGEGWFQKNASEHFPDWVTTVEVPQRDGGTVRHVVCDNADALVYLAGQAAVELHVWLSTVEDLEHPDLVVVDLDPPDGTGVGELRTVARRVRDLFTEVGLTPYVQASGGRGFHVAAPLTRDASFDEVREFARAAATRLAERDPDRLTTEIRKDKRGDRIFLDVNRNGYAQTFVAPYSVRARAGAPVATPLDWPELGRAEPAGYPVDRLRNRMARKADPWRDLREHAGSAHDAMRRL</sequence>
<feature type="domain" description="DNA ligase D polymerase" evidence="1">
    <location>
        <begin position="17"/>
        <end position="269"/>
    </location>
</feature>
<organism evidence="2 3">
    <name type="scientific">Amycolatopsis suaedae</name>
    <dbReference type="NCBI Taxonomy" id="2510978"/>
    <lineage>
        <taxon>Bacteria</taxon>
        <taxon>Bacillati</taxon>
        <taxon>Actinomycetota</taxon>
        <taxon>Actinomycetes</taxon>
        <taxon>Pseudonocardiales</taxon>
        <taxon>Pseudonocardiaceae</taxon>
        <taxon>Amycolatopsis</taxon>
    </lineage>
</organism>
<dbReference type="NCBIfam" id="TIGR02778">
    <property type="entry name" value="ligD_pol"/>
    <property type="match status" value="1"/>
</dbReference>
<dbReference type="AlphaFoldDB" id="A0A4Q7J615"/>
<keyword evidence="3" id="KW-1185">Reference proteome</keyword>
<accession>A0A4Q7J615</accession>
<dbReference type="Gene3D" id="3.90.920.10">
    <property type="entry name" value="DNA primase, PRIM domain"/>
    <property type="match status" value="1"/>
</dbReference>